<comment type="function">
    <text evidence="3 4">Participates actively in the response to hyperosmotic and heat shock by preventing the aggregation of stress-denatured proteins, in association with DnaK and GrpE. It is the nucleotide exchange factor for DnaK and may function as a thermosensor. Unfolded proteins bind initially to DnaJ; upon interaction with the DnaJ-bound protein, DnaK hydrolyzes its bound ATP, resulting in the formation of a stable complex. GrpE releases ADP from DnaK; ATP binding to DnaK triggers the release of the substrate protein, thus completing the reaction cycle. Several rounds of ATP-dependent interactions between DnaJ, DnaK and GrpE are required for fully efficient folding.</text>
</comment>
<comment type="caution">
    <text evidence="8">The sequence shown here is derived from an EMBL/GenBank/DDBJ whole genome shotgun (WGS) entry which is preliminary data.</text>
</comment>
<dbReference type="PRINTS" id="PR00773">
    <property type="entry name" value="GRPEPROTEIN"/>
</dbReference>
<evidence type="ECO:0000256" key="2">
    <source>
        <dbReference type="ARBA" id="ARBA00023186"/>
    </source>
</evidence>
<dbReference type="Gene3D" id="2.30.22.10">
    <property type="entry name" value="Head domain of nucleotide exchange factor GrpE"/>
    <property type="match status" value="1"/>
</dbReference>
<keyword evidence="2 3" id="KW-0143">Chaperone</keyword>
<dbReference type="InterPro" id="IPR000740">
    <property type="entry name" value="GrpE"/>
</dbReference>
<dbReference type="PROSITE" id="PS01071">
    <property type="entry name" value="GRPE"/>
    <property type="match status" value="1"/>
</dbReference>
<dbReference type="SUPFAM" id="SSF51064">
    <property type="entry name" value="Head domain of nucleotide exchange factor GrpE"/>
    <property type="match status" value="1"/>
</dbReference>
<dbReference type="PANTHER" id="PTHR21237">
    <property type="entry name" value="GRPE PROTEIN"/>
    <property type="match status" value="1"/>
</dbReference>
<dbReference type="HAMAP" id="MF_01151">
    <property type="entry name" value="GrpE"/>
    <property type="match status" value="1"/>
</dbReference>
<dbReference type="Proteomes" id="UP001258315">
    <property type="component" value="Unassembled WGS sequence"/>
</dbReference>
<keyword evidence="3" id="KW-0963">Cytoplasm</keyword>
<evidence type="ECO:0000313" key="8">
    <source>
        <dbReference type="EMBL" id="MDT3405669.1"/>
    </source>
</evidence>
<keyword evidence="3 4" id="KW-0346">Stress response</keyword>
<keyword evidence="9" id="KW-1185">Reference proteome</keyword>
<evidence type="ECO:0000256" key="6">
    <source>
        <dbReference type="SAM" id="Coils"/>
    </source>
</evidence>
<feature type="region of interest" description="Disordered" evidence="7">
    <location>
        <begin position="22"/>
        <end position="48"/>
    </location>
</feature>
<dbReference type="InterPro" id="IPR009012">
    <property type="entry name" value="GrpE_head"/>
</dbReference>
<organism evidence="8 9">
    <name type="scientific">Mucilaginibacter terrae</name>
    <dbReference type="NCBI Taxonomy" id="1955052"/>
    <lineage>
        <taxon>Bacteria</taxon>
        <taxon>Pseudomonadati</taxon>
        <taxon>Bacteroidota</taxon>
        <taxon>Sphingobacteriia</taxon>
        <taxon>Sphingobacteriales</taxon>
        <taxon>Sphingobacteriaceae</taxon>
        <taxon>Mucilaginibacter</taxon>
    </lineage>
</organism>
<comment type="similarity">
    <text evidence="1 3 5">Belongs to the GrpE family.</text>
</comment>
<accession>A0ABU3H0Z4</accession>
<dbReference type="EMBL" id="JAVLVU010000001">
    <property type="protein sequence ID" value="MDT3405669.1"/>
    <property type="molecule type" value="Genomic_DNA"/>
</dbReference>
<proteinExistence type="inferred from homology"/>
<comment type="subunit">
    <text evidence="3">Homodimer.</text>
</comment>
<dbReference type="PANTHER" id="PTHR21237:SF23">
    <property type="entry name" value="GRPE PROTEIN HOMOLOG, MITOCHONDRIAL"/>
    <property type="match status" value="1"/>
</dbReference>
<dbReference type="SUPFAM" id="SSF58014">
    <property type="entry name" value="Coiled-coil domain of nucleotide exchange factor GrpE"/>
    <property type="match status" value="1"/>
</dbReference>
<evidence type="ECO:0000256" key="7">
    <source>
        <dbReference type="SAM" id="MobiDB-lite"/>
    </source>
</evidence>
<evidence type="ECO:0000256" key="3">
    <source>
        <dbReference type="HAMAP-Rule" id="MF_01151"/>
    </source>
</evidence>
<dbReference type="CDD" id="cd00446">
    <property type="entry name" value="GrpE"/>
    <property type="match status" value="1"/>
</dbReference>
<evidence type="ECO:0000256" key="4">
    <source>
        <dbReference type="RuleBase" id="RU000639"/>
    </source>
</evidence>
<comment type="subcellular location">
    <subcellularLocation>
        <location evidence="3">Cytoplasm</location>
    </subcellularLocation>
</comment>
<name>A0ABU3H0Z4_9SPHI</name>
<feature type="compositionally biased region" description="Polar residues" evidence="7">
    <location>
        <begin position="31"/>
        <end position="40"/>
    </location>
</feature>
<feature type="coiled-coil region" evidence="6">
    <location>
        <begin position="67"/>
        <end position="94"/>
    </location>
</feature>
<protein>
    <recommendedName>
        <fullName evidence="3 4">Protein GrpE</fullName>
    </recommendedName>
    <alternativeName>
        <fullName evidence="3">HSP-70 cofactor</fullName>
    </alternativeName>
</protein>
<dbReference type="Pfam" id="PF01025">
    <property type="entry name" value="GrpE"/>
    <property type="match status" value="1"/>
</dbReference>
<keyword evidence="6" id="KW-0175">Coiled coil</keyword>
<dbReference type="Gene3D" id="3.90.20.20">
    <property type="match status" value="1"/>
</dbReference>
<sequence>MAGYLFCTIIMNFKDMFNKKNKQETPEEVNDVNTENTTPEEQAENPLADELNVSAEAEEVKTEVSAEAKLKEDLAQANDKYLRLYAEFDNFKRRTTKERVELLQTAGKEVIVSLLPVLDDFERAIKATETATDVNAVKEGITLVQSKLKNILTQKGLKEMEARGTIFDADIHEAITNIPAPTDDLKGKVVDELEKGYYLGDKVVRYAKVIVGA</sequence>
<gene>
    <name evidence="3" type="primary">grpE</name>
    <name evidence="8" type="ORF">QE417_004741</name>
</gene>
<dbReference type="InterPro" id="IPR013805">
    <property type="entry name" value="GrpE_CC"/>
</dbReference>
<evidence type="ECO:0000313" key="9">
    <source>
        <dbReference type="Proteomes" id="UP001258315"/>
    </source>
</evidence>
<reference evidence="9" key="1">
    <citation type="submission" date="2023-07" db="EMBL/GenBank/DDBJ databases">
        <title>Functional and genomic diversity of the sorghum phyllosphere microbiome.</title>
        <authorList>
            <person name="Shade A."/>
        </authorList>
    </citation>
    <scope>NUCLEOTIDE SEQUENCE [LARGE SCALE GENOMIC DNA]</scope>
    <source>
        <strain evidence="9">SORGH_AS_0422</strain>
    </source>
</reference>
<evidence type="ECO:0000256" key="5">
    <source>
        <dbReference type="RuleBase" id="RU004478"/>
    </source>
</evidence>
<evidence type="ECO:0000256" key="1">
    <source>
        <dbReference type="ARBA" id="ARBA00009054"/>
    </source>
</evidence>